<dbReference type="RefSeq" id="WP_354555563.1">
    <property type="nucleotide sequence ID" value="NZ_JBEPMB010000001.1"/>
</dbReference>
<dbReference type="SUPFAM" id="SSF54285">
    <property type="entry name" value="MoaD/ThiS"/>
    <property type="match status" value="1"/>
</dbReference>
<dbReference type="InterPro" id="IPR012675">
    <property type="entry name" value="Beta-grasp_dom_sf"/>
</dbReference>
<dbReference type="InterPro" id="IPR016155">
    <property type="entry name" value="Mopterin_synth/thiamin_S_b"/>
</dbReference>
<dbReference type="CDD" id="cd00754">
    <property type="entry name" value="Ubl_MoaD"/>
    <property type="match status" value="1"/>
</dbReference>
<dbReference type="InterPro" id="IPR003749">
    <property type="entry name" value="ThiS/MoaD-like"/>
</dbReference>
<protein>
    <submittedName>
        <fullName evidence="1">Molybdopterin synthase sulfur carrier subunit</fullName>
    </submittedName>
</protein>
<reference evidence="1 2" key="1">
    <citation type="submission" date="2024-06" db="EMBL/GenBank/DDBJ databases">
        <title>Genomic Encyclopedia of Type Strains, Phase IV (KMG-IV): sequencing the most valuable type-strain genomes for metagenomic binning, comparative biology and taxonomic classification.</title>
        <authorList>
            <person name="Goeker M."/>
        </authorList>
    </citation>
    <scope>NUCLEOTIDE SEQUENCE [LARGE SCALE GENOMIC DNA]</scope>
    <source>
        <strain evidence="1 2">DSM 29780</strain>
    </source>
</reference>
<accession>A0ABV2IX47</accession>
<proteinExistence type="predicted"/>
<dbReference type="EMBL" id="JBEPMB010000001">
    <property type="protein sequence ID" value="MET3613065.1"/>
    <property type="molecule type" value="Genomic_DNA"/>
</dbReference>
<dbReference type="Proteomes" id="UP001549047">
    <property type="component" value="Unassembled WGS sequence"/>
</dbReference>
<keyword evidence="2" id="KW-1185">Reference proteome</keyword>
<sequence>MSVKLVYFAWVREKIGKGEEELDLPGDVTTVAELLAYLKTLGEEYDEALKFPEAIRVALNQEHAHHSEKIAGVREIGIFPPMTGG</sequence>
<dbReference type="Pfam" id="PF02597">
    <property type="entry name" value="ThiS"/>
    <property type="match status" value="1"/>
</dbReference>
<name>A0ABV2IX47_9HYPH</name>
<evidence type="ECO:0000313" key="1">
    <source>
        <dbReference type="EMBL" id="MET3613065.1"/>
    </source>
</evidence>
<dbReference type="Gene3D" id="3.10.20.30">
    <property type="match status" value="1"/>
</dbReference>
<dbReference type="NCBIfam" id="TIGR01682">
    <property type="entry name" value="moaD"/>
    <property type="match status" value="1"/>
</dbReference>
<organism evidence="1 2">
    <name type="scientific">Rhizobium aquaticum</name>
    <dbReference type="NCBI Taxonomy" id="1549636"/>
    <lineage>
        <taxon>Bacteria</taxon>
        <taxon>Pseudomonadati</taxon>
        <taxon>Pseudomonadota</taxon>
        <taxon>Alphaproteobacteria</taxon>
        <taxon>Hyphomicrobiales</taxon>
        <taxon>Rhizobiaceae</taxon>
        <taxon>Rhizobium/Agrobacterium group</taxon>
        <taxon>Rhizobium</taxon>
    </lineage>
</organism>
<comment type="caution">
    <text evidence="1">The sequence shown here is derived from an EMBL/GenBank/DDBJ whole genome shotgun (WGS) entry which is preliminary data.</text>
</comment>
<gene>
    <name evidence="1" type="ORF">ABID16_001370</name>
</gene>
<evidence type="ECO:0000313" key="2">
    <source>
        <dbReference type="Proteomes" id="UP001549047"/>
    </source>
</evidence>